<name>A0A811SED7_9POAL</name>
<comment type="similarity">
    <text evidence="2">Belongs to the heme oxygenase family.</text>
</comment>
<evidence type="ECO:0000256" key="1">
    <source>
        <dbReference type="ARBA" id="ARBA00004229"/>
    </source>
</evidence>
<evidence type="ECO:0000256" key="2">
    <source>
        <dbReference type="ARBA" id="ARBA00006134"/>
    </source>
</evidence>
<dbReference type="GO" id="GO:0010024">
    <property type="term" value="P:phytochromobilin biosynthetic process"/>
    <property type="evidence" value="ECO:0007669"/>
    <property type="project" value="TreeGrafter"/>
</dbReference>
<dbReference type="GO" id="GO:0015979">
    <property type="term" value="P:photosynthesis"/>
    <property type="evidence" value="ECO:0007669"/>
    <property type="project" value="UniProtKB-KW"/>
</dbReference>
<evidence type="ECO:0000256" key="5">
    <source>
        <dbReference type="ARBA" id="ARBA00022531"/>
    </source>
</evidence>
<evidence type="ECO:0000256" key="6">
    <source>
        <dbReference type="ARBA" id="ARBA00022617"/>
    </source>
</evidence>
<evidence type="ECO:0000256" key="8">
    <source>
        <dbReference type="ARBA" id="ARBA00022723"/>
    </source>
</evidence>
<dbReference type="GO" id="GO:0006788">
    <property type="term" value="P:heme oxidation"/>
    <property type="evidence" value="ECO:0007669"/>
    <property type="project" value="InterPro"/>
</dbReference>
<organism evidence="12 13">
    <name type="scientific">Miscanthus lutarioriparius</name>
    <dbReference type="NCBI Taxonomy" id="422564"/>
    <lineage>
        <taxon>Eukaryota</taxon>
        <taxon>Viridiplantae</taxon>
        <taxon>Streptophyta</taxon>
        <taxon>Embryophyta</taxon>
        <taxon>Tracheophyta</taxon>
        <taxon>Spermatophyta</taxon>
        <taxon>Magnoliopsida</taxon>
        <taxon>Liliopsida</taxon>
        <taxon>Poales</taxon>
        <taxon>Poaceae</taxon>
        <taxon>PACMAD clade</taxon>
        <taxon>Panicoideae</taxon>
        <taxon>Andropogonodae</taxon>
        <taxon>Andropogoneae</taxon>
        <taxon>Saccharinae</taxon>
        <taxon>Miscanthus</taxon>
    </lineage>
</organism>
<dbReference type="SUPFAM" id="SSF48613">
    <property type="entry name" value="Heme oxygenase-like"/>
    <property type="match status" value="1"/>
</dbReference>
<dbReference type="AlphaFoldDB" id="A0A811SED7"/>
<dbReference type="EMBL" id="CAJGYO010000019">
    <property type="protein sequence ID" value="CAD6339080.1"/>
    <property type="molecule type" value="Genomic_DNA"/>
</dbReference>
<keyword evidence="10" id="KW-0560">Oxidoreductase</keyword>
<evidence type="ECO:0000256" key="3">
    <source>
        <dbReference type="ARBA" id="ARBA00012360"/>
    </source>
</evidence>
<dbReference type="InterPro" id="IPR016053">
    <property type="entry name" value="Haem_Oase-like"/>
</dbReference>
<keyword evidence="11" id="KW-0408">Iron</keyword>
<evidence type="ECO:0000256" key="9">
    <source>
        <dbReference type="ARBA" id="ARBA00022946"/>
    </source>
</evidence>
<sequence>MAPPQASLSAPNALSLLAPATATARVSTVRWNRLSVSVSVAARPVTRVVSVALAAAAAAVTAQRRLVAAAAATEMAPAASGEEGSKPFVEEMRAVAMKLHTKDQAREGEKEPEAPPVAKWEPSVEGYLRFLVDSKLVFQTLEDIVERAAVPWYAEFRNTGLERSEALKKDLEWFRQQGHTIPEPSDPGTTYSSLLEELSEKDPQAFICHFYNVYFAHTAGGRMIGKKVSEKILNKKELEFYKWEGNLSQLLQNVRNKLNEVASSWSREEKDHCLEETEKSFAYSGGLLRHIFT</sequence>
<evidence type="ECO:0000256" key="4">
    <source>
        <dbReference type="ARBA" id="ARBA00022528"/>
    </source>
</evidence>
<keyword evidence="5" id="KW-0602">Photosynthesis</keyword>
<protein>
    <recommendedName>
        <fullName evidence="3">heme oxygenase (biliverdin-producing)</fullName>
        <ecNumber evidence="3">1.14.14.18</ecNumber>
    </recommendedName>
</protein>
<dbReference type="InterPro" id="IPR016084">
    <property type="entry name" value="Haem_Oase-like_multi-hlx"/>
</dbReference>
<keyword evidence="4" id="KW-0150">Chloroplast</keyword>
<dbReference type="PANTHER" id="PTHR35703:SF2">
    <property type="entry name" value="HEME OXYGENASE 1, CHLOROPLASTIC-RELATED"/>
    <property type="match status" value="1"/>
</dbReference>
<dbReference type="Proteomes" id="UP000604825">
    <property type="component" value="Unassembled WGS sequence"/>
</dbReference>
<evidence type="ECO:0000256" key="11">
    <source>
        <dbReference type="ARBA" id="ARBA00023004"/>
    </source>
</evidence>
<gene>
    <name evidence="12" type="ORF">NCGR_LOCUS63178</name>
</gene>
<dbReference type="InterPro" id="IPR016951">
    <property type="entry name" value="Haem_Oase_decyc_pln"/>
</dbReference>
<dbReference type="GO" id="GO:0009507">
    <property type="term" value="C:chloroplast"/>
    <property type="evidence" value="ECO:0007669"/>
    <property type="project" value="UniProtKB-SubCell"/>
</dbReference>
<reference evidence="12" key="1">
    <citation type="submission" date="2020-10" db="EMBL/GenBank/DDBJ databases">
        <authorList>
            <person name="Han B."/>
            <person name="Lu T."/>
            <person name="Zhao Q."/>
            <person name="Huang X."/>
            <person name="Zhao Y."/>
        </authorList>
    </citation>
    <scope>NUCLEOTIDE SEQUENCE</scope>
</reference>
<keyword evidence="7" id="KW-0934">Plastid</keyword>
<keyword evidence="9" id="KW-0809">Transit peptide</keyword>
<comment type="caution">
    <text evidence="12">The sequence shown here is derived from an EMBL/GenBank/DDBJ whole genome shotgun (WGS) entry which is preliminary data.</text>
</comment>
<dbReference type="OrthoDB" id="652091at2759"/>
<dbReference type="EC" id="1.14.14.18" evidence="3"/>
<dbReference type="CDD" id="cd19165">
    <property type="entry name" value="HemeO"/>
    <property type="match status" value="1"/>
</dbReference>
<dbReference type="GO" id="GO:0046872">
    <property type="term" value="F:metal ion binding"/>
    <property type="evidence" value="ECO:0007669"/>
    <property type="project" value="UniProtKB-KW"/>
</dbReference>
<evidence type="ECO:0000256" key="10">
    <source>
        <dbReference type="ARBA" id="ARBA00023002"/>
    </source>
</evidence>
<dbReference type="PANTHER" id="PTHR35703">
    <property type="entry name" value="HEME OXYGENASE 1, CHLOROPLASTIC-RELATED"/>
    <property type="match status" value="1"/>
</dbReference>
<keyword evidence="13" id="KW-1185">Reference proteome</keyword>
<dbReference type="FunFam" id="1.20.910.10:FF:000005">
    <property type="entry name" value="Heme oxygenase 1"/>
    <property type="match status" value="1"/>
</dbReference>
<proteinExistence type="inferred from homology"/>
<comment type="subcellular location">
    <subcellularLocation>
        <location evidence="1">Plastid</location>
        <location evidence="1">Chloroplast</location>
    </subcellularLocation>
</comment>
<dbReference type="InterPro" id="IPR002051">
    <property type="entry name" value="Haem_Oase"/>
</dbReference>
<accession>A0A811SED7</accession>
<dbReference type="Gene3D" id="1.20.910.10">
    <property type="entry name" value="Heme oxygenase-like"/>
    <property type="match status" value="1"/>
</dbReference>
<dbReference type="GO" id="GO:0004392">
    <property type="term" value="F:heme oxygenase (decyclizing) activity"/>
    <property type="evidence" value="ECO:0007669"/>
    <property type="project" value="UniProtKB-EC"/>
</dbReference>
<evidence type="ECO:0000313" key="13">
    <source>
        <dbReference type="Proteomes" id="UP000604825"/>
    </source>
</evidence>
<evidence type="ECO:0000313" key="12">
    <source>
        <dbReference type="EMBL" id="CAD6339080.1"/>
    </source>
</evidence>
<keyword evidence="6" id="KW-0349">Heme</keyword>
<keyword evidence="8" id="KW-0479">Metal-binding</keyword>
<evidence type="ECO:0000256" key="7">
    <source>
        <dbReference type="ARBA" id="ARBA00022640"/>
    </source>
</evidence>
<dbReference type="Pfam" id="PF01126">
    <property type="entry name" value="Heme_oxygenase"/>
    <property type="match status" value="1"/>
</dbReference>